<dbReference type="PANTHER" id="PTHR43847">
    <property type="entry name" value="BLL3993 PROTEIN"/>
    <property type="match status" value="1"/>
</dbReference>
<dbReference type="InterPro" id="IPR007269">
    <property type="entry name" value="ICMT_MeTrfase"/>
</dbReference>
<gene>
    <name evidence="6" type="ORF">EW146_g3979</name>
</gene>
<evidence type="ECO:0000256" key="4">
    <source>
        <dbReference type="ARBA" id="ARBA00023136"/>
    </source>
</evidence>
<comment type="catalytic activity">
    <reaction evidence="5">
        <text>[protein]-C-terminal S-[(2E,6E)-farnesyl]-L-cysteine + S-adenosyl-L-methionine = [protein]-C-terminal S-[(2E,6E)-farnesyl]-L-cysteine methyl ester + S-adenosyl-L-homocysteine</text>
        <dbReference type="Rhea" id="RHEA:21672"/>
        <dbReference type="Rhea" id="RHEA-COMP:12125"/>
        <dbReference type="Rhea" id="RHEA-COMP:12126"/>
        <dbReference type="ChEBI" id="CHEBI:57856"/>
        <dbReference type="ChEBI" id="CHEBI:59789"/>
        <dbReference type="ChEBI" id="CHEBI:90510"/>
        <dbReference type="ChEBI" id="CHEBI:90511"/>
        <dbReference type="EC" id="2.1.1.100"/>
    </reaction>
</comment>
<dbReference type="GO" id="GO:0004671">
    <property type="term" value="F:protein C-terminal S-isoprenylcysteine carboxyl O-methyltransferase activity"/>
    <property type="evidence" value="ECO:0007669"/>
    <property type="project" value="UniProtKB-EC"/>
</dbReference>
<feature type="transmembrane region" description="Helical" evidence="5">
    <location>
        <begin position="96"/>
        <end position="118"/>
    </location>
</feature>
<protein>
    <recommendedName>
        <fullName evidence="5">Protein-S-isoprenylcysteine O-methyltransferase</fullName>
        <ecNumber evidence="5">2.1.1.100</ecNumber>
    </recommendedName>
</protein>
<keyword evidence="5" id="KW-0808">Transferase</keyword>
<dbReference type="Gene3D" id="1.20.120.1630">
    <property type="match status" value="1"/>
</dbReference>
<evidence type="ECO:0000313" key="7">
    <source>
        <dbReference type="Proteomes" id="UP000310158"/>
    </source>
</evidence>
<dbReference type="GO" id="GO:0032259">
    <property type="term" value="P:methylation"/>
    <property type="evidence" value="ECO:0007669"/>
    <property type="project" value="UniProtKB-KW"/>
</dbReference>
<keyword evidence="5" id="KW-0256">Endoplasmic reticulum</keyword>
<organism evidence="6 7">
    <name type="scientific">Bondarzewia mesenterica</name>
    <dbReference type="NCBI Taxonomy" id="1095465"/>
    <lineage>
        <taxon>Eukaryota</taxon>
        <taxon>Fungi</taxon>
        <taxon>Dikarya</taxon>
        <taxon>Basidiomycota</taxon>
        <taxon>Agaricomycotina</taxon>
        <taxon>Agaricomycetes</taxon>
        <taxon>Russulales</taxon>
        <taxon>Bondarzewiaceae</taxon>
        <taxon>Bondarzewia</taxon>
    </lineage>
</organism>
<dbReference type="Pfam" id="PF04140">
    <property type="entry name" value="ICMT"/>
    <property type="match status" value="1"/>
</dbReference>
<feature type="transmembrane region" description="Helical" evidence="5">
    <location>
        <begin position="179"/>
        <end position="202"/>
    </location>
</feature>
<name>A0A4S4LVZ0_9AGAM</name>
<dbReference type="Proteomes" id="UP000310158">
    <property type="component" value="Unassembled WGS sequence"/>
</dbReference>
<keyword evidence="7" id="KW-1185">Reference proteome</keyword>
<evidence type="ECO:0000256" key="5">
    <source>
        <dbReference type="RuleBase" id="RU362022"/>
    </source>
</evidence>
<accession>A0A4S4LVZ0</accession>
<evidence type="ECO:0000313" key="6">
    <source>
        <dbReference type="EMBL" id="THH16709.1"/>
    </source>
</evidence>
<evidence type="ECO:0000256" key="2">
    <source>
        <dbReference type="ARBA" id="ARBA00022692"/>
    </source>
</evidence>
<evidence type="ECO:0000256" key="1">
    <source>
        <dbReference type="ARBA" id="ARBA00004141"/>
    </source>
</evidence>
<reference evidence="6 7" key="1">
    <citation type="submission" date="2019-02" db="EMBL/GenBank/DDBJ databases">
        <title>Genome sequencing of the rare red list fungi Bondarzewia mesenterica.</title>
        <authorList>
            <person name="Buettner E."/>
            <person name="Kellner H."/>
        </authorList>
    </citation>
    <scope>NUCLEOTIDE SEQUENCE [LARGE SCALE GENOMIC DNA]</scope>
    <source>
        <strain evidence="6 7">DSM 108281</strain>
    </source>
</reference>
<dbReference type="PANTHER" id="PTHR43847:SF1">
    <property type="entry name" value="BLL3993 PROTEIN"/>
    <property type="match status" value="1"/>
</dbReference>
<dbReference type="InterPro" id="IPR052527">
    <property type="entry name" value="Metal_cation-efflux_comp"/>
</dbReference>
<comment type="similarity">
    <text evidence="5">Belongs to the class VI-like SAM-binding methyltransferase superfamily. Isoprenylcysteine carboxyl methyltransferase family.</text>
</comment>
<dbReference type="OrthoDB" id="422086at2759"/>
<dbReference type="AlphaFoldDB" id="A0A4S4LVZ0"/>
<comment type="caution">
    <text evidence="6">The sequence shown here is derived from an EMBL/GenBank/DDBJ whole genome shotgun (WGS) entry which is preliminary data.</text>
</comment>
<sequence>MSALRATLVVVEALCVQFATTPPNKSPNQGRYHTEEILILRAAPFIFALQQPLIWFCALLDILVLFPPDSIPLFSHIQFTPRLQSHSTRSPEVTPLFLLGFAAVLLGTVIRTTCFRALGHLFTFDLAVLEGHKLVTSGPYAYVRHPSYCGSLLLVFGLPLSQFTRGSCLVEGGLLDPRGVFIVLLWASWWIWAVAVAVRRAYAEDEEMKKQFGKEWEGYAARVRWWFFPGLM</sequence>
<comment type="caution">
    <text evidence="5">Lacks conserved residue(s) required for the propagation of feature annotation.</text>
</comment>
<keyword evidence="5" id="KW-0489">Methyltransferase</keyword>
<dbReference type="GO" id="GO:0005789">
    <property type="term" value="C:endoplasmic reticulum membrane"/>
    <property type="evidence" value="ECO:0007669"/>
    <property type="project" value="UniProtKB-SubCell"/>
</dbReference>
<keyword evidence="2 5" id="KW-0812">Transmembrane</keyword>
<dbReference type="EMBL" id="SGPL01000145">
    <property type="protein sequence ID" value="THH16709.1"/>
    <property type="molecule type" value="Genomic_DNA"/>
</dbReference>
<keyword evidence="3 5" id="KW-1133">Transmembrane helix</keyword>
<evidence type="ECO:0000256" key="3">
    <source>
        <dbReference type="ARBA" id="ARBA00022989"/>
    </source>
</evidence>
<keyword evidence="5" id="KW-0949">S-adenosyl-L-methionine</keyword>
<dbReference type="EC" id="2.1.1.100" evidence="5"/>
<keyword evidence="4 5" id="KW-0472">Membrane</keyword>
<comment type="subcellular location">
    <subcellularLocation>
        <location evidence="5">Endoplasmic reticulum membrane</location>
        <topology evidence="5">Multi-pass membrane protein</topology>
    </subcellularLocation>
    <subcellularLocation>
        <location evidence="1">Membrane</location>
        <topology evidence="1">Multi-pass membrane protein</topology>
    </subcellularLocation>
</comment>
<proteinExistence type="inferred from homology"/>